<sequence length="427" mass="47442">MLLSFMAVTVKKLTARKIFDSLGFPTLAGIMWLSDGRSVEASIANSQHNGEFAGEYLYDETDHYLGKGVDRSLQYVNDLIAPKLIGIDANKSREIDEWLKKSDPSERKEVLGVNTTFLISELFYKAAALLSGQELYVYLNGLFAKMVPGGVPLSRVPSPIFTMISGGNHGAKTLNFQEFSMVPSTGRSYEQALDLAFNLYHGLSKVFAYRNIFAGIGNDGAFIPSLASNIDAYEILREAMLKSNIKVGVDVYFAMDIAAEFFFKGKYYLSDSPNPLNTDQFLERLNKLNNEYRSLILEDPCAIKDEAGWKKITSVLGDRAYIAADDLTQTNMNRLEYARKNALCNAVCVKPLQRGTVGEALEFAAAVRKAGMRIILSQMAAETQDSFIADFSVALQADFVKFGSITRGERLAKHNRMLQIETDLRHA</sequence>
<keyword evidence="5" id="KW-0964">Secreted</keyword>
<reference evidence="14" key="1">
    <citation type="submission" date="2017-09" db="EMBL/GenBank/DDBJ databases">
        <title>Depth-based differentiation of microbial function through sediment-hosted aquifers and enrichment of novel symbionts in the deep terrestrial subsurface.</title>
        <authorList>
            <person name="Probst A.J."/>
            <person name="Ladd B."/>
            <person name="Jarett J.K."/>
            <person name="Geller-Mcgrath D.E."/>
            <person name="Sieber C.M.K."/>
            <person name="Emerson J.B."/>
            <person name="Anantharaman K."/>
            <person name="Thomas B.C."/>
            <person name="Malmstrom R."/>
            <person name="Stieglmeier M."/>
            <person name="Klingl A."/>
            <person name="Woyke T."/>
            <person name="Ryan C.M."/>
            <person name="Banfield J.F."/>
        </authorList>
    </citation>
    <scope>NUCLEOTIDE SEQUENCE [LARGE SCALE GENOMIC DNA]</scope>
</reference>
<dbReference type="GO" id="GO:0000287">
    <property type="term" value="F:magnesium ion binding"/>
    <property type="evidence" value="ECO:0007669"/>
    <property type="project" value="InterPro"/>
</dbReference>
<feature type="active site" description="Proton acceptor" evidence="9">
    <location>
        <position position="350"/>
    </location>
</feature>
<dbReference type="AlphaFoldDB" id="A0A2M8KUF0"/>
<gene>
    <name evidence="13" type="ORF">COU89_02575</name>
</gene>
<feature type="active site" description="Proton donor" evidence="9">
    <location>
        <position position="219"/>
    </location>
</feature>
<dbReference type="UniPathway" id="UPA00109">
    <property type="reaction ID" value="UER00187"/>
</dbReference>
<evidence type="ECO:0000259" key="12">
    <source>
        <dbReference type="SMART" id="SM01193"/>
    </source>
</evidence>
<evidence type="ECO:0000256" key="7">
    <source>
        <dbReference type="ARBA" id="ARBA00023152"/>
    </source>
</evidence>
<feature type="domain" description="Enolase N-terminal" evidence="12">
    <location>
        <begin position="10"/>
        <end position="139"/>
    </location>
</feature>
<evidence type="ECO:0000256" key="9">
    <source>
        <dbReference type="PIRSR" id="PIRSR001400-1"/>
    </source>
</evidence>
<evidence type="ECO:0000256" key="10">
    <source>
        <dbReference type="PIRSR" id="PIRSR001400-3"/>
    </source>
</evidence>
<evidence type="ECO:0000259" key="11">
    <source>
        <dbReference type="SMART" id="SM01192"/>
    </source>
</evidence>
<evidence type="ECO:0000256" key="5">
    <source>
        <dbReference type="ARBA" id="ARBA00022525"/>
    </source>
</evidence>
<dbReference type="PIRSF" id="PIRSF001400">
    <property type="entry name" value="Enolase"/>
    <property type="match status" value="1"/>
</dbReference>
<feature type="domain" description="Enolase C-terminal TIM barrel" evidence="11">
    <location>
        <begin position="153"/>
        <end position="427"/>
    </location>
</feature>
<dbReference type="Pfam" id="PF00113">
    <property type="entry name" value="Enolase_C"/>
    <property type="match status" value="1"/>
</dbReference>
<evidence type="ECO:0000256" key="4">
    <source>
        <dbReference type="ARBA" id="ARBA00017068"/>
    </source>
</evidence>
<comment type="cofactor">
    <cofactor evidence="10">
        <name>Mg(2+)</name>
        <dbReference type="ChEBI" id="CHEBI:18420"/>
    </cofactor>
    <text evidence="10">Mg(2+) is required for catalysis and for stabilizing the dimer.</text>
</comment>
<dbReference type="InterPro" id="IPR036849">
    <property type="entry name" value="Enolase-like_C_sf"/>
</dbReference>
<dbReference type="GO" id="GO:0006096">
    <property type="term" value="P:glycolytic process"/>
    <property type="evidence" value="ECO:0007669"/>
    <property type="project" value="UniProtKB-UniPathway"/>
</dbReference>
<dbReference type="SUPFAM" id="SSF51604">
    <property type="entry name" value="Enolase C-terminal domain-like"/>
    <property type="match status" value="1"/>
</dbReference>
<dbReference type="GO" id="GO:0000015">
    <property type="term" value="C:phosphopyruvate hydratase complex"/>
    <property type="evidence" value="ECO:0007669"/>
    <property type="project" value="InterPro"/>
</dbReference>
<keyword evidence="10" id="KW-0479">Metal-binding</keyword>
<comment type="similarity">
    <text evidence="2">Belongs to the enolase family.</text>
</comment>
<feature type="binding site" evidence="10">
    <location>
        <position position="256"/>
    </location>
    <ligand>
        <name>Mg(2+)</name>
        <dbReference type="ChEBI" id="CHEBI:18420"/>
    </ligand>
</feature>
<proteinExistence type="inferred from homology"/>
<keyword evidence="6 10" id="KW-0460">Magnesium</keyword>
<evidence type="ECO:0000256" key="1">
    <source>
        <dbReference type="ARBA" id="ARBA00005031"/>
    </source>
</evidence>
<comment type="caution">
    <text evidence="13">The sequence shown here is derived from an EMBL/GenBank/DDBJ whole genome shotgun (WGS) entry which is preliminary data.</text>
</comment>
<dbReference type="InterPro" id="IPR020810">
    <property type="entry name" value="Enolase_C"/>
</dbReference>
<dbReference type="SMART" id="SM01193">
    <property type="entry name" value="Enolase_N"/>
    <property type="match status" value="1"/>
</dbReference>
<name>A0A2M8KUF0_9BACT</name>
<feature type="binding site" evidence="10">
    <location>
        <position position="298"/>
    </location>
    <ligand>
        <name>Mg(2+)</name>
        <dbReference type="ChEBI" id="CHEBI:18420"/>
    </ligand>
</feature>
<dbReference type="InterPro" id="IPR029017">
    <property type="entry name" value="Enolase-like_N"/>
</dbReference>
<accession>A0A2M8KUF0</accession>
<dbReference type="Gene3D" id="3.30.390.10">
    <property type="entry name" value="Enolase-like, N-terminal domain"/>
    <property type="match status" value="1"/>
</dbReference>
<dbReference type="PRINTS" id="PR00148">
    <property type="entry name" value="ENOLASE"/>
</dbReference>
<dbReference type="InterPro" id="IPR000941">
    <property type="entry name" value="Enolase"/>
</dbReference>
<dbReference type="EMBL" id="PFEE01000057">
    <property type="protein sequence ID" value="PJE63558.1"/>
    <property type="molecule type" value="Genomic_DNA"/>
</dbReference>
<dbReference type="PANTHER" id="PTHR11902">
    <property type="entry name" value="ENOLASE"/>
    <property type="match status" value="1"/>
</dbReference>
<evidence type="ECO:0000256" key="6">
    <source>
        <dbReference type="ARBA" id="ARBA00022842"/>
    </source>
</evidence>
<dbReference type="Gene3D" id="3.20.20.120">
    <property type="entry name" value="Enolase-like C-terminal domain"/>
    <property type="match status" value="1"/>
</dbReference>
<dbReference type="SUPFAM" id="SSF54826">
    <property type="entry name" value="Enolase N-terminal domain-like"/>
    <property type="match status" value="1"/>
</dbReference>
<evidence type="ECO:0000313" key="13">
    <source>
        <dbReference type="EMBL" id="PJE63558.1"/>
    </source>
</evidence>
<organism evidence="13 14">
    <name type="scientific">Candidatus Roizmanbacteria bacterium CG10_big_fil_rev_8_21_14_0_10_45_7</name>
    <dbReference type="NCBI Taxonomy" id="1974854"/>
    <lineage>
        <taxon>Bacteria</taxon>
        <taxon>Candidatus Roizmaniibacteriota</taxon>
    </lineage>
</organism>
<keyword evidence="8" id="KW-0456">Lyase</keyword>
<dbReference type="InterPro" id="IPR020811">
    <property type="entry name" value="Enolase_N"/>
</dbReference>
<dbReference type="EC" id="4.2.1.11" evidence="3"/>
<evidence type="ECO:0000256" key="3">
    <source>
        <dbReference type="ARBA" id="ARBA00012058"/>
    </source>
</evidence>
<dbReference type="Proteomes" id="UP000231569">
    <property type="component" value="Unassembled WGS sequence"/>
</dbReference>
<evidence type="ECO:0000256" key="2">
    <source>
        <dbReference type="ARBA" id="ARBA00009604"/>
    </source>
</evidence>
<dbReference type="PANTHER" id="PTHR11902:SF1">
    <property type="entry name" value="ENOLASE"/>
    <property type="match status" value="1"/>
</dbReference>
<protein>
    <recommendedName>
        <fullName evidence="4">Enolase</fullName>
        <ecNumber evidence="3">4.2.1.11</ecNumber>
    </recommendedName>
</protein>
<keyword evidence="7" id="KW-0324">Glycolysis</keyword>
<evidence type="ECO:0000313" key="14">
    <source>
        <dbReference type="Proteomes" id="UP000231569"/>
    </source>
</evidence>
<feature type="binding site" evidence="10">
    <location>
        <position position="325"/>
    </location>
    <ligand>
        <name>Mg(2+)</name>
        <dbReference type="ChEBI" id="CHEBI:18420"/>
    </ligand>
</feature>
<dbReference type="GO" id="GO:0004634">
    <property type="term" value="F:phosphopyruvate hydratase activity"/>
    <property type="evidence" value="ECO:0007669"/>
    <property type="project" value="UniProtKB-EC"/>
</dbReference>
<comment type="pathway">
    <text evidence="1">Carbohydrate degradation; glycolysis; pyruvate from D-glyceraldehyde 3-phosphate: step 4/5.</text>
</comment>
<evidence type="ECO:0000256" key="8">
    <source>
        <dbReference type="ARBA" id="ARBA00023239"/>
    </source>
</evidence>
<dbReference type="Pfam" id="PF03952">
    <property type="entry name" value="Enolase_N"/>
    <property type="match status" value="1"/>
</dbReference>
<dbReference type="SMART" id="SM01192">
    <property type="entry name" value="Enolase_C"/>
    <property type="match status" value="1"/>
</dbReference>